<dbReference type="EMBL" id="CP002868">
    <property type="protein sequence ID" value="AEJ20672.1"/>
    <property type="molecule type" value="Genomic_DNA"/>
</dbReference>
<evidence type="ECO:0000313" key="3">
    <source>
        <dbReference type="Proteomes" id="UP000000503"/>
    </source>
</evidence>
<dbReference type="KEGG" id="scd:Spica_2571"/>
<dbReference type="OrthoDB" id="356773at2"/>
<name>F8EY11_GRAC1</name>
<reference evidence="3" key="1">
    <citation type="journal article" date="2013" name="Stand. Genomic Sci.">
        <title>Genome sequence of the thermophilic fresh-water bacterium Spirochaeta caldaria type strain (H1(T)), reclassification of Spirochaeta caldaria, Spirochaeta stenostrepta, and Spirochaeta zuelzerae in the genus Treponema as Treponema caldaria comb. nov., Treponema stenostrepta comb. nov., and Treponema zuelzerae comb. nov., and emendation of the genus Treponema.</title>
        <authorList>
            <person name="Abt B."/>
            <person name="Goker M."/>
            <person name="Scheuner C."/>
            <person name="Han C."/>
            <person name="Lu M."/>
            <person name="Misra M."/>
            <person name="Lapidus A."/>
            <person name="Nolan M."/>
            <person name="Lucas S."/>
            <person name="Hammon N."/>
            <person name="Deshpande S."/>
            <person name="Cheng J.F."/>
            <person name="Tapia R."/>
            <person name="Goodwin L.A."/>
            <person name="Pitluck S."/>
            <person name="Liolios K."/>
            <person name="Pagani I."/>
            <person name="Ivanova N."/>
            <person name="Mavromatis K."/>
            <person name="Mikhailova N."/>
            <person name="Huntemann M."/>
            <person name="Pati A."/>
            <person name="Chen A."/>
            <person name="Palaniappan K."/>
            <person name="Land M."/>
            <person name="Hauser L."/>
            <person name="Jeffries C.D."/>
            <person name="Rohde M."/>
            <person name="Spring S."/>
            <person name="Gronow S."/>
            <person name="Detter J.C."/>
            <person name="Bristow J."/>
            <person name="Eisen J.A."/>
            <person name="Markowitz V."/>
            <person name="Hugenholtz P."/>
            <person name="Kyrpides N.C."/>
            <person name="Woyke T."/>
            <person name="Klenk H.P."/>
        </authorList>
    </citation>
    <scope>NUCLEOTIDE SEQUENCE</scope>
    <source>
        <strain evidence="3">ATCC 51460 / DSM 7334 / H1</strain>
    </source>
</reference>
<dbReference type="AlphaFoldDB" id="F8EY11"/>
<dbReference type="eggNOG" id="ENOG5030UXM">
    <property type="taxonomic scope" value="Bacteria"/>
</dbReference>
<evidence type="ECO:0008006" key="4">
    <source>
        <dbReference type="Google" id="ProtNLM"/>
    </source>
</evidence>
<evidence type="ECO:0000313" key="2">
    <source>
        <dbReference type="EMBL" id="AEJ20672.1"/>
    </source>
</evidence>
<accession>F8EY11</accession>
<gene>
    <name evidence="2" type="ordered locus">Spica_2571</name>
</gene>
<dbReference type="Proteomes" id="UP000000503">
    <property type="component" value="Chromosome"/>
</dbReference>
<proteinExistence type="predicted"/>
<organism evidence="2 3">
    <name type="scientific">Gracilinema caldarium (strain ATCC 51460 / DSM 7334 / H1)</name>
    <name type="common">Treponema caldarium</name>
    <dbReference type="NCBI Taxonomy" id="744872"/>
    <lineage>
        <taxon>Bacteria</taxon>
        <taxon>Pseudomonadati</taxon>
        <taxon>Spirochaetota</taxon>
        <taxon>Spirochaetia</taxon>
        <taxon>Spirochaetales</taxon>
        <taxon>Breznakiellaceae</taxon>
        <taxon>Gracilinema</taxon>
    </lineage>
</organism>
<dbReference type="Gene3D" id="3.90.930.1">
    <property type="match status" value="1"/>
</dbReference>
<keyword evidence="1" id="KW-0732">Signal</keyword>
<feature type="chain" id="PRO_5003376458" description="YD repeat-containing protein" evidence="1">
    <location>
        <begin position="22"/>
        <end position="289"/>
    </location>
</feature>
<dbReference type="PROSITE" id="PS51257">
    <property type="entry name" value="PROKAR_LIPOPROTEIN"/>
    <property type="match status" value="1"/>
</dbReference>
<dbReference type="STRING" id="744872.Spica_2571"/>
<dbReference type="HOGENOM" id="CLU_1015425_0_0_12"/>
<sequence length="289" mass="33114">MKYRVVLACVCVLFLSCTTNQVIQKDDKGSVQEKSQVNVSGKLRTVEIQVPKEIKSITKFSDGSVDEYTITTWDNTWKYIQNQRRYSASGAVLETTEFVYEKNLLVGKTIKDREDKVVSRRSYMYTPAGLLSSEVIYDANGKLVSAFEYVYDAQNNKILWIVKDANNSKVAETKYIYKNGKVQSAELYDTTGKKNGSSSYEYDSEGHLYQVSYFNGLGTLLRKELSYWEKGVLVKEERTNVGGQVLQRISYEYGPYKELVKKTVEDLQGKSKQTVVYEYTIRTETRIAE</sequence>
<protein>
    <recommendedName>
        <fullName evidence="4">YD repeat-containing protein</fullName>
    </recommendedName>
</protein>
<dbReference type="RefSeq" id="WP_013969950.1">
    <property type="nucleotide sequence ID" value="NC_015732.1"/>
</dbReference>
<keyword evidence="3" id="KW-1185">Reference proteome</keyword>
<feature type="signal peptide" evidence="1">
    <location>
        <begin position="1"/>
        <end position="21"/>
    </location>
</feature>
<evidence type="ECO:0000256" key="1">
    <source>
        <dbReference type="SAM" id="SignalP"/>
    </source>
</evidence>